<keyword evidence="3" id="KW-1185">Reference proteome</keyword>
<feature type="region of interest" description="Disordered" evidence="1">
    <location>
        <begin position="23"/>
        <end position="56"/>
    </location>
</feature>
<feature type="compositionally biased region" description="Low complexity" evidence="1">
    <location>
        <begin position="40"/>
        <end position="51"/>
    </location>
</feature>
<evidence type="ECO:0000313" key="3">
    <source>
        <dbReference type="Proteomes" id="UP000712157"/>
    </source>
</evidence>
<feature type="non-terminal residue" evidence="2">
    <location>
        <position position="119"/>
    </location>
</feature>
<feature type="compositionally biased region" description="Basic and acidic residues" evidence="1">
    <location>
        <begin position="23"/>
        <end position="39"/>
    </location>
</feature>
<evidence type="ECO:0000313" key="2">
    <source>
        <dbReference type="EMBL" id="MBU9736934.1"/>
    </source>
</evidence>
<protein>
    <submittedName>
        <fullName evidence="2">Uncharacterized protein</fullName>
    </submittedName>
</protein>
<dbReference type="EMBL" id="JAHQCW010000014">
    <property type="protein sequence ID" value="MBU9736934.1"/>
    <property type="molecule type" value="Genomic_DNA"/>
</dbReference>
<name>A0A949JYI1_9FIRM</name>
<reference evidence="2" key="1">
    <citation type="submission" date="2021-06" db="EMBL/GenBank/DDBJ databases">
        <title>Description of novel taxa of the family Lachnospiraceae.</title>
        <authorList>
            <person name="Chaplin A.V."/>
            <person name="Sokolova S.R."/>
            <person name="Pikina A.P."/>
            <person name="Korzhanova M."/>
            <person name="Belova V."/>
            <person name="Korostin D."/>
            <person name="Efimov B.A."/>
        </authorList>
    </citation>
    <scope>NUCLEOTIDE SEQUENCE</scope>
    <source>
        <strain evidence="2">ASD5720</strain>
    </source>
</reference>
<comment type="caution">
    <text evidence="2">The sequence shown here is derived from an EMBL/GenBank/DDBJ whole genome shotgun (WGS) entry which is preliminary data.</text>
</comment>
<proteinExistence type="predicted"/>
<evidence type="ECO:0000256" key="1">
    <source>
        <dbReference type="SAM" id="MobiDB-lite"/>
    </source>
</evidence>
<dbReference type="RefSeq" id="WP_238721551.1">
    <property type="nucleotide sequence ID" value="NZ_JAHQCW010000014.1"/>
</dbReference>
<organism evidence="2 3">
    <name type="scientific">Diplocloster agilis</name>
    <dbReference type="NCBI Taxonomy" id="2850323"/>
    <lineage>
        <taxon>Bacteria</taxon>
        <taxon>Bacillati</taxon>
        <taxon>Bacillota</taxon>
        <taxon>Clostridia</taxon>
        <taxon>Lachnospirales</taxon>
        <taxon>Lachnospiraceae</taxon>
        <taxon>Diplocloster</taxon>
    </lineage>
</organism>
<accession>A0A949JYI1</accession>
<dbReference type="Proteomes" id="UP000712157">
    <property type="component" value="Unassembled WGS sequence"/>
</dbReference>
<gene>
    <name evidence="2" type="ORF">KTH89_10320</name>
</gene>
<sequence length="119" mass="13019">MDKISVYHIFCREKFRKQIKKNREVLKKGDEEKQAKSEESLPSQQGSSSGLGMPAAQGQCVCRCPGMLRAAGFFCVSPGTHRAAELPLSEIGKPGSGCTADFTSDGQEPLNREHITCSW</sequence>
<dbReference type="AlphaFoldDB" id="A0A949JYI1"/>